<evidence type="ECO:0000256" key="1">
    <source>
        <dbReference type="ARBA" id="ARBA00004496"/>
    </source>
</evidence>
<dbReference type="InterPro" id="IPR004107">
    <property type="entry name" value="Integrase_SAM-like_N"/>
</dbReference>
<comment type="caution">
    <text evidence="14">The sequence shown here is derived from an EMBL/GenBank/DDBJ whole genome shotgun (WGS) entry which is preliminary data.</text>
</comment>
<sequence length="313" mass="36096">MNTLKTQFLTNLSVERRYSPQTIIAYGRDIDRFMTFMEKVGIQDFSAVTLADVRIFLGELHQEKQSRTSISRYLSTLRSFYTYLVDMEGYDSNPFSQVSYKKGQDRLPQVIYEEEMAIFFESLQGDTPLDIRNRAIIEILYACGLRVSELVNLTLNQIDWHVDVLLVIGKGNKERYVPFGSQAKKALQQYINQARVDLMLAHHKEHDFVFVNHLGDQLTPKGIEYILDQAIKKTSLTNQVHPHTFRHSFATHLLNNGADLRTVQELLGHASLSSTQIYTHVSKESLQKNYQNFFPRAKKTTTKDGFDPSSFDK</sequence>
<comment type="subcellular location">
    <subcellularLocation>
        <location evidence="1 10">Cytoplasm</location>
    </subcellularLocation>
</comment>
<keyword evidence="9 10" id="KW-0131">Cell cycle</keyword>
<evidence type="ECO:0000256" key="2">
    <source>
        <dbReference type="ARBA" id="ARBA00006657"/>
    </source>
</evidence>
<evidence type="ECO:0000256" key="11">
    <source>
        <dbReference type="NCBIfam" id="TIGR02224"/>
    </source>
</evidence>
<protein>
    <recommendedName>
        <fullName evidence="10 11">Tyrosine recombinase XerC</fullName>
    </recommendedName>
</protein>
<evidence type="ECO:0000256" key="3">
    <source>
        <dbReference type="ARBA" id="ARBA00022490"/>
    </source>
</evidence>
<dbReference type="SUPFAM" id="SSF56349">
    <property type="entry name" value="DNA breaking-rejoining enzymes"/>
    <property type="match status" value="1"/>
</dbReference>
<gene>
    <name evidence="10 14" type="primary">xerC</name>
    <name evidence="14" type="ORF">NPA36_00490</name>
</gene>
<keyword evidence="7 10" id="KW-0238">DNA-binding</keyword>
<evidence type="ECO:0000256" key="4">
    <source>
        <dbReference type="ARBA" id="ARBA00022618"/>
    </source>
</evidence>
<comment type="subunit">
    <text evidence="10">Forms a cyclic heterotetrameric complex composed of two molecules of XerC and two molecules of XerD.</text>
</comment>
<keyword evidence="4 10" id="KW-0132">Cell division</keyword>
<dbReference type="InterPro" id="IPR013762">
    <property type="entry name" value="Integrase-like_cat_sf"/>
</dbReference>
<evidence type="ECO:0000259" key="12">
    <source>
        <dbReference type="PROSITE" id="PS51898"/>
    </source>
</evidence>
<dbReference type="Proteomes" id="UP001059480">
    <property type="component" value="Unassembled WGS sequence"/>
</dbReference>
<dbReference type="InterPro" id="IPR002104">
    <property type="entry name" value="Integrase_catalytic"/>
</dbReference>
<feature type="domain" description="Tyr recombinase" evidence="12">
    <location>
        <begin position="106"/>
        <end position="291"/>
    </location>
</feature>
<evidence type="ECO:0000313" key="14">
    <source>
        <dbReference type="EMBL" id="MCQ9209044.1"/>
    </source>
</evidence>
<dbReference type="InterPro" id="IPR011931">
    <property type="entry name" value="Recomb_XerC"/>
</dbReference>
<dbReference type="CDD" id="cd00798">
    <property type="entry name" value="INT_XerDC_C"/>
    <property type="match status" value="1"/>
</dbReference>
<dbReference type="NCBIfam" id="TIGR02224">
    <property type="entry name" value="recomb_XerC"/>
    <property type="match status" value="1"/>
</dbReference>
<evidence type="ECO:0000256" key="8">
    <source>
        <dbReference type="ARBA" id="ARBA00023172"/>
    </source>
</evidence>
<comment type="similarity">
    <text evidence="2 10">Belongs to the 'phage' integrase family. XerC subfamily.</text>
</comment>
<dbReference type="RefSeq" id="WP_256944159.1">
    <property type="nucleotide sequence ID" value="NZ_JANHNZ010000001.1"/>
</dbReference>
<evidence type="ECO:0000259" key="13">
    <source>
        <dbReference type="PROSITE" id="PS51900"/>
    </source>
</evidence>
<keyword evidence="5 10" id="KW-0159">Chromosome partition</keyword>
<evidence type="ECO:0000256" key="5">
    <source>
        <dbReference type="ARBA" id="ARBA00022829"/>
    </source>
</evidence>
<feature type="domain" description="Core-binding (CB)" evidence="13">
    <location>
        <begin position="1"/>
        <end position="85"/>
    </location>
</feature>
<dbReference type="Pfam" id="PF00589">
    <property type="entry name" value="Phage_integrase"/>
    <property type="match status" value="1"/>
</dbReference>
<dbReference type="EMBL" id="JANHNZ010000001">
    <property type="protein sequence ID" value="MCQ9209044.1"/>
    <property type="molecule type" value="Genomic_DNA"/>
</dbReference>
<dbReference type="Gene3D" id="1.10.150.130">
    <property type="match status" value="1"/>
</dbReference>
<reference evidence="14" key="1">
    <citation type="submission" date="2022-07" db="EMBL/GenBank/DDBJ databases">
        <authorList>
            <person name="Jung M.-Y."/>
            <person name="Lee M."/>
        </authorList>
    </citation>
    <scope>NUCLEOTIDE SEQUENCE</scope>
    <source>
        <strain evidence="14">S8</strain>
    </source>
</reference>
<dbReference type="InterPro" id="IPR044068">
    <property type="entry name" value="CB"/>
</dbReference>
<reference evidence="14" key="2">
    <citation type="journal article" date="2023" name="Curr. Microbiol.">
        <title>Granulicatella seriolae sp. nov., a Novel Facultative Anaerobe Isolated from Yellowtail Marine Fish.</title>
        <authorList>
            <person name="Lee M."/>
            <person name="Choi Y.J."/>
            <person name="Farooq A."/>
            <person name="Jeong J.B."/>
            <person name="Jung M.Y."/>
        </authorList>
    </citation>
    <scope>NUCLEOTIDE SEQUENCE</scope>
    <source>
        <strain evidence="14">S8</strain>
    </source>
</reference>
<reference evidence="14" key="3">
    <citation type="journal article" date="2023" name="Microbiol. Resour. Announc.">
        <title>Draft Genome Sequence of Granulicatella sp. Strain S8, Isolated from a Marine Fish, Seriola quinqueradiata.</title>
        <authorList>
            <person name="Lee M."/>
            <person name="Farooq A."/>
            <person name="Jeong J.B."/>
            <person name="Jung M.Y."/>
        </authorList>
    </citation>
    <scope>NUCLEOTIDE SEQUENCE</scope>
    <source>
        <strain evidence="14">S8</strain>
    </source>
</reference>
<dbReference type="PANTHER" id="PTHR30349:SF77">
    <property type="entry name" value="TYROSINE RECOMBINASE XERC"/>
    <property type="match status" value="1"/>
</dbReference>
<keyword evidence="15" id="KW-1185">Reference proteome</keyword>
<dbReference type="PANTHER" id="PTHR30349">
    <property type="entry name" value="PHAGE INTEGRASE-RELATED"/>
    <property type="match status" value="1"/>
</dbReference>
<comment type="function">
    <text evidence="10">Site-specific tyrosine recombinase, which acts by catalyzing the cutting and rejoining of the recombining DNA molecules. The XerC-XerD complex is essential to convert dimers of the bacterial chromosome into monomers to permit their segregation at cell division. It also contributes to the segregational stability of plasmids.</text>
</comment>
<feature type="active site" evidence="10">
    <location>
        <position position="170"/>
    </location>
</feature>
<dbReference type="PROSITE" id="PS51900">
    <property type="entry name" value="CB"/>
    <property type="match status" value="1"/>
</dbReference>
<dbReference type="NCBIfam" id="NF040815">
    <property type="entry name" value="recomb_XerA_Arch"/>
    <property type="match status" value="1"/>
</dbReference>
<feature type="active site" description="O-(3'-phospho-DNA)-tyrosine intermediate" evidence="10">
    <location>
        <position position="278"/>
    </location>
</feature>
<feature type="active site" evidence="10">
    <location>
        <position position="243"/>
    </location>
</feature>
<feature type="active site" evidence="10">
    <location>
        <position position="269"/>
    </location>
</feature>
<evidence type="ECO:0000256" key="6">
    <source>
        <dbReference type="ARBA" id="ARBA00022908"/>
    </source>
</evidence>
<evidence type="ECO:0000256" key="9">
    <source>
        <dbReference type="ARBA" id="ARBA00023306"/>
    </source>
</evidence>
<evidence type="ECO:0000256" key="7">
    <source>
        <dbReference type="ARBA" id="ARBA00023125"/>
    </source>
</evidence>
<dbReference type="Gene3D" id="1.10.443.10">
    <property type="entry name" value="Intergrase catalytic core"/>
    <property type="match status" value="1"/>
</dbReference>
<dbReference type="InterPro" id="IPR050090">
    <property type="entry name" value="Tyrosine_recombinase_XerCD"/>
</dbReference>
<keyword evidence="3 10" id="KW-0963">Cytoplasm</keyword>
<dbReference type="NCBIfam" id="NF001399">
    <property type="entry name" value="PRK00283.1"/>
    <property type="match status" value="1"/>
</dbReference>
<keyword evidence="8 10" id="KW-0233">DNA recombination</keyword>
<keyword evidence="6 10" id="KW-0229">DNA integration</keyword>
<proteinExistence type="inferred from homology"/>
<dbReference type="InterPro" id="IPR010998">
    <property type="entry name" value="Integrase_recombinase_N"/>
</dbReference>
<dbReference type="PROSITE" id="PS51898">
    <property type="entry name" value="TYR_RECOMBINASE"/>
    <property type="match status" value="1"/>
</dbReference>
<dbReference type="InterPro" id="IPR023009">
    <property type="entry name" value="Tyrosine_recombinase_XerC/XerD"/>
</dbReference>
<accession>A0ABT1WL86</accession>
<dbReference type="Pfam" id="PF02899">
    <property type="entry name" value="Phage_int_SAM_1"/>
    <property type="match status" value="1"/>
</dbReference>
<feature type="active site" evidence="10">
    <location>
        <position position="146"/>
    </location>
</feature>
<dbReference type="HAMAP" id="MF_01808">
    <property type="entry name" value="Recomb_XerC_XerD"/>
    <property type="match status" value="1"/>
</dbReference>
<feature type="active site" evidence="10">
    <location>
        <position position="246"/>
    </location>
</feature>
<name>A0ABT1WL86_9LACT</name>
<organism evidence="14 15">
    <name type="scientific">Granulicatella seriolae</name>
    <dbReference type="NCBI Taxonomy" id="2967226"/>
    <lineage>
        <taxon>Bacteria</taxon>
        <taxon>Bacillati</taxon>
        <taxon>Bacillota</taxon>
        <taxon>Bacilli</taxon>
        <taxon>Lactobacillales</taxon>
        <taxon>Carnobacteriaceae</taxon>
        <taxon>Granulicatella</taxon>
    </lineage>
</organism>
<evidence type="ECO:0000256" key="10">
    <source>
        <dbReference type="HAMAP-Rule" id="MF_01808"/>
    </source>
</evidence>
<dbReference type="InterPro" id="IPR011010">
    <property type="entry name" value="DNA_brk_join_enz"/>
</dbReference>
<evidence type="ECO:0000313" key="15">
    <source>
        <dbReference type="Proteomes" id="UP001059480"/>
    </source>
</evidence>